<dbReference type="InterPro" id="IPR015797">
    <property type="entry name" value="NUDIX_hydrolase-like_dom_sf"/>
</dbReference>
<reference evidence="9 10" key="1">
    <citation type="submission" date="2017-05" db="EMBL/GenBank/DDBJ databases">
        <authorList>
            <person name="Varghese N."/>
            <person name="Submissions S."/>
        </authorList>
    </citation>
    <scope>NUCLEOTIDE SEQUENCE [LARGE SCALE GENOMIC DNA]</scope>
    <source>
        <strain evidence="9 10">DSM 28009</strain>
    </source>
</reference>
<evidence type="ECO:0000259" key="8">
    <source>
        <dbReference type="PROSITE" id="PS51462"/>
    </source>
</evidence>
<dbReference type="PANTHER" id="PTHR12992">
    <property type="entry name" value="NUDIX HYDROLASE"/>
    <property type="match status" value="1"/>
</dbReference>
<dbReference type="InterPro" id="IPR045121">
    <property type="entry name" value="CoAse"/>
</dbReference>
<evidence type="ECO:0000256" key="5">
    <source>
        <dbReference type="ARBA" id="ARBA00022801"/>
    </source>
</evidence>
<comment type="cofactor">
    <cofactor evidence="2">
        <name>Mg(2+)</name>
        <dbReference type="ChEBI" id="CHEBI:18420"/>
    </cofactor>
</comment>
<keyword evidence="5" id="KW-0378">Hydrolase</keyword>
<accession>A0A521DGR6</accession>
<evidence type="ECO:0000256" key="3">
    <source>
        <dbReference type="ARBA" id="ARBA00006506"/>
    </source>
</evidence>
<evidence type="ECO:0000256" key="4">
    <source>
        <dbReference type="ARBA" id="ARBA00022723"/>
    </source>
</evidence>
<dbReference type="Proteomes" id="UP000319555">
    <property type="component" value="Unassembled WGS sequence"/>
</dbReference>
<evidence type="ECO:0000256" key="6">
    <source>
        <dbReference type="ARBA" id="ARBA00022842"/>
    </source>
</evidence>
<comment type="cofactor">
    <cofactor evidence="1">
        <name>Mn(2+)</name>
        <dbReference type="ChEBI" id="CHEBI:29035"/>
    </cofactor>
</comment>
<proteinExistence type="inferred from homology"/>
<feature type="domain" description="Nudix hydrolase" evidence="8">
    <location>
        <begin position="49"/>
        <end position="184"/>
    </location>
</feature>
<dbReference type="Gene3D" id="3.90.79.10">
    <property type="entry name" value="Nucleoside Triphosphate Pyrophosphohydrolase"/>
    <property type="match status" value="1"/>
</dbReference>
<dbReference type="Pfam" id="PF00293">
    <property type="entry name" value="NUDIX"/>
    <property type="match status" value="1"/>
</dbReference>
<dbReference type="PROSITE" id="PS51462">
    <property type="entry name" value="NUDIX"/>
    <property type="match status" value="1"/>
</dbReference>
<evidence type="ECO:0000313" key="9">
    <source>
        <dbReference type="EMBL" id="SMO70913.1"/>
    </source>
</evidence>
<dbReference type="GO" id="GO:0010945">
    <property type="term" value="F:coenzyme A diphosphatase activity"/>
    <property type="evidence" value="ECO:0007669"/>
    <property type="project" value="InterPro"/>
</dbReference>
<dbReference type="InterPro" id="IPR000086">
    <property type="entry name" value="NUDIX_hydrolase_dom"/>
</dbReference>
<dbReference type="PANTHER" id="PTHR12992:SF11">
    <property type="entry name" value="MITOCHONDRIAL COENZYME A DIPHOSPHATASE NUDT8"/>
    <property type="match status" value="1"/>
</dbReference>
<dbReference type="InterPro" id="IPR000059">
    <property type="entry name" value="NUDIX_hydrolase_NudL_CS"/>
</dbReference>
<dbReference type="SUPFAM" id="SSF55811">
    <property type="entry name" value="Nudix"/>
    <property type="match status" value="1"/>
</dbReference>
<protein>
    <submittedName>
        <fullName evidence="9">8-oxo-dGTP pyrophosphatase MutT, NUDIX family</fullName>
    </submittedName>
</protein>
<dbReference type="PROSITE" id="PS01293">
    <property type="entry name" value="NUDIX_COA"/>
    <property type="match status" value="1"/>
</dbReference>
<keyword evidence="4" id="KW-0479">Metal-binding</keyword>
<dbReference type="EMBL" id="FXTE01000006">
    <property type="protein sequence ID" value="SMO70913.1"/>
    <property type="molecule type" value="Genomic_DNA"/>
</dbReference>
<evidence type="ECO:0000256" key="7">
    <source>
        <dbReference type="ARBA" id="ARBA00023211"/>
    </source>
</evidence>
<dbReference type="GO" id="GO:0000287">
    <property type="term" value="F:magnesium ion binding"/>
    <property type="evidence" value="ECO:0007669"/>
    <property type="project" value="InterPro"/>
</dbReference>
<evidence type="ECO:0000256" key="2">
    <source>
        <dbReference type="ARBA" id="ARBA00001946"/>
    </source>
</evidence>
<dbReference type="GO" id="GO:0009132">
    <property type="term" value="P:nucleoside diphosphate metabolic process"/>
    <property type="evidence" value="ECO:0007669"/>
    <property type="project" value="InterPro"/>
</dbReference>
<dbReference type="GO" id="GO:0030145">
    <property type="term" value="F:manganese ion binding"/>
    <property type="evidence" value="ECO:0007669"/>
    <property type="project" value="InterPro"/>
</dbReference>
<gene>
    <name evidence="9" type="ORF">SAMN06265380_10653</name>
</gene>
<name>A0A521DGR6_9RHOB</name>
<evidence type="ECO:0000313" key="10">
    <source>
        <dbReference type="Proteomes" id="UP000319555"/>
    </source>
</evidence>
<dbReference type="AlphaFoldDB" id="A0A521DGR6"/>
<keyword evidence="10" id="KW-1185">Reference proteome</keyword>
<comment type="similarity">
    <text evidence="3">Belongs to the Nudix hydrolase family. PCD1 subfamily.</text>
</comment>
<keyword evidence="6" id="KW-0460">Magnesium</keyword>
<evidence type="ECO:0000256" key="1">
    <source>
        <dbReference type="ARBA" id="ARBA00001936"/>
    </source>
</evidence>
<organism evidence="9 10">
    <name type="scientific">Ruegeria faecimaris</name>
    <dbReference type="NCBI Taxonomy" id="686389"/>
    <lineage>
        <taxon>Bacteria</taxon>
        <taxon>Pseudomonadati</taxon>
        <taxon>Pseudomonadota</taxon>
        <taxon>Alphaproteobacteria</taxon>
        <taxon>Rhodobacterales</taxon>
        <taxon>Roseobacteraceae</taxon>
        <taxon>Ruegeria</taxon>
    </lineage>
</organism>
<dbReference type="CDD" id="cd03426">
    <property type="entry name" value="NUDIX_CoAse_Nudt7"/>
    <property type="match status" value="1"/>
</dbReference>
<sequence>MYWTPSPLASMPVRPDPTELLRAALSHPGNGSSDFDLNPDAVLPAGRKLRPAGVLVPILVTNEAPRLLLTKRSSALKHHPGQIAFPGGKQDETDPDVTATALREAQEEIGLSSDMPEILGHLPTHETVTSFVVTPVVAILRDGFDPIPEPGEVDEVFSVPLAHVLNPANYIVESRRWRGQRRYYFTVPYGPYYIWGATARMLRGLAARVSE</sequence>
<dbReference type="NCBIfam" id="NF007980">
    <property type="entry name" value="PRK10707.1"/>
    <property type="match status" value="1"/>
</dbReference>
<keyword evidence="7" id="KW-0464">Manganese</keyword>